<proteinExistence type="inferred from homology"/>
<name>A0ABD3IP46_EUCGL</name>
<dbReference type="SUPFAM" id="SSF54518">
    <property type="entry name" value="Tubby C-terminal domain-like"/>
    <property type="match status" value="1"/>
</dbReference>
<dbReference type="PANTHER" id="PTHR31087:SF95">
    <property type="entry name" value="EXPRESSED PROTEIN"/>
    <property type="match status" value="1"/>
</dbReference>
<evidence type="ECO:0000313" key="3">
    <source>
        <dbReference type="EMBL" id="KAL3715331.1"/>
    </source>
</evidence>
<evidence type="ECO:0000256" key="1">
    <source>
        <dbReference type="ARBA" id="ARBA00005437"/>
    </source>
</evidence>
<organism evidence="3 4">
    <name type="scientific">Eucalyptus globulus</name>
    <name type="common">Tasmanian blue gum</name>
    <dbReference type="NCBI Taxonomy" id="34317"/>
    <lineage>
        <taxon>Eukaryota</taxon>
        <taxon>Viridiplantae</taxon>
        <taxon>Streptophyta</taxon>
        <taxon>Embryophyta</taxon>
        <taxon>Tracheophyta</taxon>
        <taxon>Spermatophyta</taxon>
        <taxon>Magnoliopsida</taxon>
        <taxon>eudicotyledons</taxon>
        <taxon>Gunneridae</taxon>
        <taxon>Pentapetalae</taxon>
        <taxon>rosids</taxon>
        <taxon>malvids</taxon>
        <taxon>Myrtales</taxon>
        <taxon>Myrtaceae</taxon>
        <taxon>Myrtoideae</taxon>
        <taxon>Eucalypteae</taxon>
        <taxon>Eucalyptus</taxon>
    </lineage>
</organism>
<comment type="caution">
    <text evidence="3">The sequence shown here is derived from an EMBL/GenBank/DDBJ whole genome shotgun (WGS) entry which is preliminary data.</text>
</comment>
<accession>A0ABD3IP46</accession>
<evidence type="ECO:0008006" key="5">
    <source>
        <dbReference type="Google" id="ProtNLM"/>
    </source>
</evidence>
<dbReference type="InterPro" id="IPR025659">
    <property type="entry name" value="Tubby-like_C"/>
</dbReference>
<sequence>MCRIHPDESRCEYQSRREKNGDPVGGGGGGGGSLTVWKKSSMSFQGTDGFTVFDDRGRLVFRVDNYSRRGQCASGGGGLVLMDGVGNALLTLRPKVLSMQCQWHAYKGENDYGKKTPNLRVFSMRRSSLLFHNNSKSEAEVFLGGRVKHGQAPDFTIEGSFTRRNCIIRSSTGEIAAKISRKRATTTVLLGDDVFCLAVQPGFDPELAMAFVVILDRICKKAYKPVLCS</sequence>
<dbReference type="Proteomes" id="UP001634007">
    <property type="component" value="Unassembled WGS sequence"/>
</dbReference>
<feature type="compositionally biased region" description="Gly residues" evidence="2">
    <location>
        <begin position="23"/>
        <end position="32"/>
    </location>
</feature>
<reference evidence="3 4" key="1">
    <citation type="submission" date="2024-11" db="EMBL/GenBank/DDBJ databases">
        <title>Chromosome-level genome assembly of Eucalyptus globulus Labill. provides insights into its genome evolution.</title>
        <authorList>
            <person name="Li X."/>
        </authorList>
    </citation>
    <scope>NUCLEOTIDE SEQUENCE [LARGE SCALE GENOMIC DNA]</scope>
    <source>
        <strain evidence="3">CL2024</strain>
        <tissue evidence="3">Fresh tender leaves</tissue>
    </source>
</reference>
<gene>
    <name evidence="3" type="ORF">ACJRO7_007114</name>
</gene>
<dbReference type="InterPro" id="IPR038595">
    <property type="entry name" value="LOR_sf"/>
</dbReference>
<dbReference type="AlphaFoldDB" id="A0ABD3IP46"/>
<evidence type="ECO:0000313" key="4">
    <source>
        <dbReference type="Proteomes" id="UP001634007"/>
    </source>
</evidence>
<evidence type="ECO:0000256" key="2">
    <source>
        <dbReference type="SAM" id="MobiDB-lite"/>
    </source>
</evidence>
<keyword evidence="4" id="KW-1185">Reference proteome</keyword>
<protein>
    <recommendedName>
        <fullName evidence="5">Protein LURP-one-related 5-like</fullName>
    </recommendedName>
</protein>
<dbReference type="InterPro" id="IPR007612">
    <property type="entry name" value="LOR"/>
</dbReference>
<dbReference type="PANTHER" id="PTHR31087">
    <property type="match status" value="1"/>
</dbReference>
<dbReference type="Pfam" id="PF04525">
    <property type="entry name" value="LOR"/>
    <property type="match status" value="1"/>
</dbReference>
<comment type="similarity">
    <text evidence="1">Belongs to the LOR family.</text>
</comment>
<dbReference type="EMBL" id="JBJKBG010000011">
    <property type="protein sequence ID" value="KAL3715331.1"/>
    <property type="molecule type" value="Genomic_DNA"/>
</dbReference>
<feature type="region of interest" description="Disordered" evidence="2">
    <location>
        <begin position="1"/>
        <end position="32"/>
    </location>
</feature>
<dbReference type="Gene3D" id="2.40.160.200">
    <property type="entry name" value="LURP1-related"/>
    <property type="match status" value="1"/>
</dbReference>
<feature type="compositionally biased region" description="Basic and acidic residues" evidence="2">
    <location>
        <begin position="1"/>
        <end position="21"/>
    </location>
</feature>